<proteinExistence type="predicted"/>
<evidence type="ECO:0000313" key="2">
    <source>
        <dbReference type="EMBL" id="GAG15795.1"/>
    </source>
</evidence>
<dbReference type="NCBIfam" id="TIGR00277">
    <property type="entry name" value="HDIG"/>
    <property type="match status" value="1"/>
</dbReference>
<dbReference type="InterPro" id="IPR006674">
    <property type="entry name" value="HD_domain"/>
</dbReference>
<dbReference type="Pfam" id="PF01966">
    <property type="entry name" value="HD"/>
    <property type="match status" value="1"/>
</dbReference>
<accession>X0VBU0</accession>
<protein>
    <recommendedName>
        <fullName evidence="1">HD domain-containing protein</fullName>
    </recommendedName>
</protein>
<comment type="caution">
    <text evidence="2">The sequence shown here is derived from an EMBL/GenBank/DDBJ whole genome shotgun (WGS) entry which is preliminary data.</text>
</comment>
<feature type="non-terminal residue" evidence="2">
    <location>
        <position position="108"/>
    </location>
</feature>
<dbReference type="Gene3D" id="1.10.3210.10">
    <property type="entry name" value="Hypothetical protein af1432"/>
    <property type="match status" value="1"/>
</dbReference>
<sequence length="108" mass="11987">MNRDDTLASIEANVENRNLVNHMLATEAIMRALARHFGEDEEEWGLTGLLHDIDVELTEGDMRAHSKLGADIARELGASEEMAQAILCHNESHGIFPETLLDKALYCA</sequence>
<dbReference type="PANTHER" id="PTHR38659:SF1">
    <property type="entry name" value="METAL DEPENDENT PHOSPHOHYDROLASE"/>
    <property type="match status" value="1"/>
</dbReference>
<evidence type="ECO:0000259" key="1">
    <source>
        <dbReference type="Pfam" id="PF01966"/>
    </source>
</evidence>
<dbReference type="EMBL" id="BARS01033850">
    <property type="protein sequence ID" value="GAG15795.1"/>
    <property type="molecule type" value="Genomic_DNA"/>
</dbReference>
<dbReference type="SUPFAM" id="SSF109604">
    <property type="entry name" value="HD-domain/PDEase-like"/>
    <property type="match status" value="1"/>
</dbReference>
<dbReference type="InterPro" id="IPR006675">
    <property type="entry name" value="HDIG_dom"/>
</dbReference>
<organism evidence="2">
    <name type="scientific">marine sediment metagenome</name>
    <dbReference type="NCBI Taxonomy" id="412755"/>
    <lineage>
        <taxon>unclassified sequences</taxon>
        <taxon>metagenomes</taxon>
        <taxon>ecological metagenomes</taxon>
    </lineage>
</organism>
<gene>
    <name evidence="2" type="ORF">S01H1_52375</name>
</gene>
<reference evidence="2" key="1">
    <citation type="journal article" date="2014" name="Front. Microbiol.">
        <title>High frequency of phylogenetically diverse reductive dehalogenase-homologous genes in deep subseafloor sedimentary metagenomes.</title>
        <authorList>
            <person name="Kawai M."/>
            <person name="Futagami T."/>
            <person name="Toyoda A."/>
            <person name="Takaki Y."/>
            <person name="Nishi S."/>
            <person name="Hori S."/>
            <person name="Arai W."/>
            <person name="Tsubouchi T."/>
            <person name="Morono Y."/>
            <person name="Uchiyama I."/>
            <person name="Ito T."/>
            <person name="Fujiyama A."/>
            <person name="Inagaki F."/>
            <person name="Takami H."/>
        </authorList>
    </citation>
    <scope>NUCLEOTIDE SEQUENCE</scope>
    <source>
        <strain evidence="2">Expedition CK06-06</strain>
    </source>
</reference>
<dbReference type="PANTHER" id="PTHR38659">
    <property type="entry name" value="METAL-DEPENDENT PHOSPHOHYDROLASE"/>
    <property type="match status" value="1"/>
</dbReference>
<feature type="domain" description="HD" evidence="1">
    <location>
        <begin position="20"/>
        <end position="95"/>
    </location>
</feature>
<name>X0VBU0_9ZZZZ</name>
<dbReference type="AlphaFoldDB" id="X0VBU0"/>